<organism evidence="2 3">
    <name type="scientific">Brevundimonas vesicularis</name>
    <name type="common">Pseudomonas vesicularis</name>
    <dbReference type="NCBI Taxonomy" id="41276"/>
    <lineage>
        <taxon>Bacteria</taxon>
        <taxon>Pseudomonadati</taxon>
        <taxon>Pseudomonadota</taxon>
        <taxon>Alphaproteobacteria</taxon>
        <taxon>Caulobacterales</taxon>
        <taxon>Caulobacteraceae</taxon>
        <taxon>Brevundimonas</taxon>
    </lineage>
</organism>
<dbReference type="InterPro" id="IPR029044">
    <property type="entry name" value="Nucleotide-diphossugar_trans"/>
</dbReference>
<dbReference type="SUPFAM" id="SSF53756">
    <property type="entry name" value="UDP-Glycosyltransferase/glycogen phosphorylase"/>
    <property type="match status" value="1"/>
</dbReference>
<dbReference type="EC" id="2.4.-.-" evidence="2"/>
<dbReference type="RefSeq" id="WP_157076471.1">
    <property type="nucleotide sequence ID" value="NZ_JAMYEC010000006.1"/>
</dbReference>
<reference evidence="2 3" key="1">
    <citation type="journal article" date="2023" name="FEMS Microbes">
        <title>Whole genomes of deep-sea sponge-associated bacteria exhibit high novel natural product potential.</title>
        <authorList>
            <person name="Hesketh-Best P.J."/>
            <person name="January G.G."/>
            <person name="Koch M.J."/>
            <person name="Warburton P.J."/>
            <person name="Howell K.L."/>
            <person name="Upton M."/>
        </authorList>
    </citation>
    <scope>NUCLEOTIDE SEQUENCE [LARGE SCALE GENOMIC DNA]</scope>
    <source>
        <strain evidence="2 3">PC206-O</strain>
    </source>
</reference>
<name>A0ABU4KQR0_BREVE</name>
<evidence type="ECO:0000313" key="2">
    <source>
        <dbReference type="EMBL" id="MDX2335361.1"/>
    </source>
</evidence>
<keyword evidence="3" id="KW-1185">Reference proteome</keyword>
<feature type="domain" description="Glycosyltransferase 2-like" evidence="1">
    <location>
        <begin position="77"/>
        <end position="207"/>
    </location>
</feature>
<evidence type="ECO:0000313" key="3">
    <source>
        <dbReference type="Proteomes" id="UP001272940"/>
    </source>
</evidence>
<dbReference type="Gene3D" id="3.90.550.10">
    <property type="entry name" value="Spore Coat Polysaccharide Biosynthesis Protein SpsA, Chain A"/>
    <property type="match status" value="1"/>
</dbReference>
<dbReference type="GO" id="GO:0016757">
    <property type="term" value="F:glycosyltransferase activity"/>
    <property type="evidence" value="ECO:0007669"/>
    <property type="project" value="UniProtKB-KW"/>
</dbReference>
<dbReference type="CDD" id="cd03801">
    <property type="entry name" value="GT4_PimA-like"/>
    <property type="match status" value="1"/>
</dbReference>
<keyword evidence="2" id="KW-0808">Transferase</keyword>
<dbReference type="Pfam" id="PF13692">
    <property type="entry name" value="Glyco_trans_1_4"/>
    <property type="match status" value="1"/>
</dbReference>
<dbReference type="EMBL" id="JAMYEC010000006">
    <property type="protein sequence ID" value="MDX2335361.1"/>
    <property type="molecule type" value="Genomic_DNA"/>
</dbReference>
<dbReference type="PANTHER" id="PTHR43685:SF2">
    <property type="entry name" value="GLYCOSYLTRANSFERASE 2-LIKE DOMAIN-CONTAINING PROTEIN"/>
    <property type="match status" value="1"/>
</dbReference>
<comment type="caution">
    <text evidence="2">The sequence shown here is derived from an EMBL/GenBank/DDBJ whole genome shotgun (WGS) entry which is preliminary data.</text>
</comment>
<protein>
    <submittedName>
        <fullName evidence="2">Glycosyltransferase</fullName>
        <ecNumber evidence="2">2.4.-.-</ecNumber>
    </submittedName>
</protein>
<dbReference type="SUPFAM" id="SSF53448">
    <property type="entry name" value="Nucleotide-diphospho-sugar transferases"/>
    <property type="match status" value="2"/>
</dbReference>
<dbReference type="Proteomes" id="UP001272940">
    <property type="component" value="Unassembled WGS sequence"/>
</dbReference>
<dbReference type="Pfam" id="PF00535">
    <property type="entry name" value="Glycos_transf_2"/>
    <property type="match status" value="1"/>
</dbReference>
<dbReference type="Gene3D" id="3.40.50.2000">
    <property type="entry name" value="Glycogen Phosphorylase B"/>
    <property type="match status" value="2"/>
</dbReference>
<dbReference type="PANTHER" id="PTHR43685">
    <property type="entry name" value="GLYCOSYLTRANSFERASE"/>
    <property type="match status" value="1"/>
</dbReference>
<gene>
    <name evidence="2" type="ORF">NJD11_10485</name>
</gene>
<evidence type="ECO:0000259" key="1">
    <source>
        <dbReference type="Pfam" id="PF00535"/>
    </source>
</evidence>
<keyword evidence="2" id="KW-0328">Glycosyltransferase</keyword>
<sequence>MTLLFRAIRIARKRLRLLQRAAEKHLTPLREHQARRLLQARRQPYEAWLDVNQPSRIGSASLILALSQAGKKPPSISVIMPVYRAPLDALEEAIASVKSQTFQNWELCIADDSGMESDTRNWLRGNTHLDPRIHLTIREKNGGIAAATNSAASIAKNDILVFLDQDDLLHEDCLAEIALYYAKVPFADVVYTDHDKIDKSGNRFDPAFKPGWSPTLLLSHMYLGHTLSVRRALFEDVGGVRPAFDGAQDFDLALRLSEKARHIGHIPRILYHWRVSPGSTAASGDAKPESLQAGHQAVTEALARRNIAGEAVQTGWSLRRRVGLYKVAFRGDLPKVTVVLPRLNDHEALQAMLKSFAKTDYPSWDILTDNDLPSNCHVSLSLTHVQIDAELDGAARWQAMAFKTDAPFVMLLASGVSPLSKDWLKQLVGQAVMAEADVVGGQSRRNGRIAENGLVLDGAGDAAQPRLEGSKPNTAGPYFSAQAAHESLAPSSHALLVKRDRLLALNVSSLGGHSPLAAVATAMTKCKPGLVVPSAIFETREATKRRIRTRTALPLDRYVNENLMRNGGGSARAVCVPLPAGQVTAALFCHNLAHEGAPRTLVDLAIGLKRKGRISPILISPADGPLGDECRQAGIPVSILKADNLLTWPDAAADHLKTNAADIVLANSLQSWRALEAARLAGKPAVVWQHESDAWHCFFKNLPDRGAQAYKLLQSAYAVAYVAEATRTAWRDVTQDNSIFIPTSLPDSAGIRLAPTKEAARLHLGQDPKTFQFLLPGTVCERKGQIDAIKAFSALPTDIAVSSRLFVVGAQPEDAYLRAIKAALARAPEPHRSSIVLTGPVEDMTPWFAASDVVVCTSRIESAPRIILEAMAAGRPIVTTPVYGIREMLEPGSALFYQPGEDADLARLMAKLYSNAEVRVGLATRAERIIQDRISNDEMINEWERILLSAARSTL</sequence>
<dbReference type="InterPro" id="IPR050834">
    <property type="entry name" value="Glycosyltransf_2"/>
</dbReference>
<dbReference type="InterPro" id="IPR001173">
    <property type="entry name" value="Glyco_trans_2-like"/>
</dbReference>
<accession>A0ABU4KQR0</accession>
<dbReference type="CDD" id="cd04184">
    <property type="entry name" value="GT2_RfbC_Mx_like"/>
    <property type="match status" value="1"/>
</dbReference>
<proteinExistence type="predicted"/>